<feature type="coiled-coil region" evidence="2">
    <location>
        <begin position="731"/>
        <end position="771"/>
    </location>
</feature>
<dbReference type="PROSITE" id="PS51898">
    <property type="entry name" value="TYR_RECOMBINASE"/>
    <property type="match status" value="1"/>
</dbReference>
<dbReference type="InterPro" id="IPR013762">
    <property type="entry name" value="Integrase-like_cat_sf"/>
</dbReference>
<feature type="compositionally biased region" description="Basic and acidic residues" evidence="3">
    <location>
        <begin position="46"/>
        <end position="69"/>
    </location>
</feature>
<proteinExistence type="predicted"/>
<protein>
    <recommendedName>
        <fullName evidence="4">Tyr recombinase domain-containing protein</fullName>
    </recommendedName>
</protein>
<keyword evidence="1" id="KW-0233">DNA recombination</keyword>
<feature type="domain" description="Tyr recombinase" evidence="4">
    <location>
        <begin position="537"/>
        <end position="739"/>
    </location>
</feature>
<feature type="region of interest" description="Disordered" evidence="3">
    <location>
        <begin position="341"/>
        <end position="362"/>
    </location>
</feature>
<evidence type="ECO:0000256" key="1">
    <source>
        <dbReference type="ARBA" id="ARBA00023172"/>
    </source>
</evidence>
<evidence type="ECO:0000313" key="6">
    <source>
        <dbReference type="Proteomes" id="UP000324800"/>
    </source>
</evidence>
<dbReference type="GO" id="GO:0003677">
    <property type="term" value="F:DNA binding"/>
    <property type="evidence" value="ECO:0007669"/>
    <property type="project" value="InterPro"/>
</dbReference>
<evidence type="ECO:0000259" key="4">
    <source>
        <dbReference type="PROSITE" id="PS51898"/>
    </source>
</evidence>
<feature type="compositionally biased region" description="Polar residues" evidence="3">
    <location>
        <begin position="873"/>
        <end position="883"/>
    </location>
</feature>
<sequence length="927" mass="106898">MVLHAATKECRQEAIQLENLRLRGIYSDPELRSHNTMMRNILSIEDSTRERSANVTKTSDRSSQEKETCKNKRLGIGNWRDPIYKNIIYTRRSSHQVALLAERQGSSQQRLEQVDSTQQKRDFRHNLIDQHDRPQSTIVLLETSQNDNDPDKCFEFRMEDNTDQGEPREGVRTWRMEGQQLQEFQSTRSDSSSESTSRIPSRIDLITAYWNTITHREHSYNVLLQQRQRINYNRCTSGQGPQVSRTIQLDNRSQSYSWPFEHYTGQLIKVIQMQRLRNQERGSLKDAQGAWDLDLYRRICDTREPKMHEVLQYLQRQVCCQAKWIQARMVRRSSITPSSNLLTTENYQESQEGTSSNSSLDSTRVAQLKVVHGAKRDRDTESMLRREYASLSNGSETQKQRLGAATWIDLPFFSGSKDGEKLSRQLLQVKGQSSNAVDRIISNWSIQQRTHMVELTFLTGYLKRIHQLSDYLLNLDQPQIFMANDLEDAISQKCSDNSVKNQRCVLAVLLKFMGYSEQQIHSDLVKQLMRKIRMRLRQTDKEKQIWDLDILLNYIKSQVPLLKQGLLTVQQRRAIAATLVMVFIGARLAELHRAILLSTSDVEYIIQTTIFKSPQKIAEFKICKIPDERICPLRWFKSWFADREPVIPNKAQELWRISHAERYIQADDLSKAIRAVMQSAGISKTYSVTSIRAAAITKLLKHNVSSVQVDRFTHHSDTASAVRQYYDKNYNVKAREVLGQTEEELDNEEDEEQERTLLEEIEHERSNVEQRISSPDGVLSPGLSHLKFSQPLSGIQITQSQSSIETGDTFQPFLQYSRTPTEVVVGQKAQQDAANAEEVARLLDPFNIGRVNKQSKSSLSPQEVVYNPKDYKQSSGRDMSSSFVPPHQDVPTLGNLGQTESSEVQTQSSADEWYEMPMIKEKETDDS</sequence>
<comment type="caution">
    <text evidence="5">The sequence shown here is derived from an EMBL/GenBank/DDBJ whole genome shotgun (WGS) entry which is preliminary data.</text>
</comment>
<dbReference type="InterPro" id="IPR011010">
    <property type="entry name" value="DNA_brk_join_enz"/>
</dbReference>
<dbReference type="EMBL" id="SNRW01000461">
    <property type="protein sequence ID" value="KAA6401005.1"/>
    <property type="molecule type" value="Genomic_DNA"/>
</dbReference>
<accession>A0A5J4X2U2</accession>
<feature type="region of interest" description="Disordered" evidence="3">
    <location>
        <begin position="869"/>
        <end position="927"/>
    </location>
</feature>
<name>A0A5J4X2U2_9EUKA</name>
<feature type="compositionally biased region" description="Low complexity" evidence="3">
    <location>
        <begin position="898"/>
        <end position="909"/>
    </location>
</feature>
<dbReference type="Proteomes" id="UP000324800">
    <property type="component" value="Unassembled WGS sequence"/>
</dbReference>
<organism evidence="5 6">
    <name type="scientific">Streblomastix strix</name>
    <dbReference type="NCBI Taxonomy" id="222440"/>
    <lineage>
        <taxon>Eukaryota</taxon>
        <taxon>Metamonada</taxon>
        <taxon>Preaxostyla</taxon>
        <taxon>Oxymonadida</taxon>
        <taxon>Streblomastigidae</taxon>
        <taxon>Streblomastix</taxon>
    </lineage>
</organism>
<evidence type="ECO:0000256" key="2">
    <source>
        <dbReference type="SAM" id="Coils"/>
    </source>
</evidence>
<keyword evidence="2" id="KW-0175">Coiled coil</keyword>
<feature type="compositionally biased region" description="Basic and acidic residues" evidence="3">
    <location>
        <begin position="918"/>
        <end position="927"/>
    </location>
</feature>
<dbReference type="Gene3D" id="1.10.443.10">
    <property type="entry name" value="Intergrase catalytic core"/>
    <property type="match status" value="1"/>
</dbReference>
<reference evidence="5 6" key="1">
    <citation type="submission" date="2019-03" db="EMBL/GenBank/DDBJ databases">
        <title>Single cell metagenomics reveals metabolic interactions within the superorganism composed of flagellate Streblomastix strix and complex community of Bacteroidetes bacteria on its surface.</title>
        <authorList>
            <person name="Treitli S.C."/>
            <person name="Kolisko M."/>
            <person name="Husnik F."/>
            <person name="Keeling P."/>
            <person name="Hampl V."/>
        </authorList>
    </citation>
    <scope>NUCLEOTIDE SEQUENCE [LARGE SCALE GENOMIC DNA]</scope>
    <source>
        <strain evidence="5">ST1C</strain>
    </source>
</reference>
<dbReference type="AlphaFoldDB" id="A0A5J4X2U2"/>
<dbReference type="SUPFAM" id="SSF56349">
    <property type="entry name" value="DNA breaking-rejoining enzymes"/>
    <property type="match status" value="1"/>
</dbReference>
<gene>
    <name evidence="5" type="ORF">EZS28_003472</name>
</gene>
<dbReference type="GO" id="GO:0015074">
    <property type="term" value="P:DNA integration"/>
    <property type="evidence" value="ECO:0007669"/>
    <property type="project" value="InterPro"/>
</dbReference>
<dbReference type="GO" id="GO:0006310">
    <property type="term" value="P:DNA recombination"/>
    <property type="evidence" value="ECO:0007669"/>
    <property type="project" value="UniProtKB-KW"/>
</dbReference>
<feature type="region of interest" description="Disordered" evidence="3">
    <location>
        <begin position="44"/>
        <end position="69"/>
    </location>
</feature>
<dbReference type="InterPro" id="IPR002104">
    <property type="entry name" value="Integrase_catalytic"/>
</dbReference>
<evidence type="ECO:0000256" key="3">
    <source>
        <dbReference type="SAM" id="MobiDB-lite"/>
    </source>
</evidence>
<evidence type="ECO:0000313" key="5">
    <source>
        <dbReference type="EMBL" id="KAA6401005.1"/>
    </source>
</evidence>